<keyword evidence="1" id="KW-0802">TPR repeat</keyword>
<feature type="repeat" description="TPR" evidence="1">
    <location>
        <begin position="284"/>
        <end position="317"/>
    </location>
</feature>
<dbReference type="InterPro" id="IPR011990">
    <property type="entry name" value="TPR-like_helical_dom_sf"/>
</dbReference>
<gene>
    <name evidence="3" type="ORF">HNV11_12235</name>
</gene>
<proteinExistence type="predicted"/>
<sequence length="676" mass="77225">MAKRAKTTMVAGLYRLGSILFANTNRAKSITKANSKLDRLKERLSQLRSIVISTVLIIVICVIVHMIWREVNKNYIIFDSIEVPEELVTQGYTGTVVARYLIDEINRIKYVAEDSVKYTLNPRLDIVTIGVYNDIPDLNFEVSETKISFSSIINFFRIYFNKERLNVSGNILIKDKNVEIICRYKSETFQAKVSVDSVRIGINLVALELFKKLKPITIANYYYAKNNFAEGKRFLLDNLPYLETGDRSEAYLILGLIENSKLPRDTTKSRVYFNKAIQENSQNAAAYNNLGLLMRENKQYILAESCFKNAINANPKSASAYVNFGLLRLSKLNHKDSLMAEEYFNSAIAQNPNYSSYAYINLGLLKKYQGDSDTAEKLFQTAIDVAPRQVDGYINLGLLKRDEGRLVEAEELYTQAIKLEPKNYFTHNILGILKRDQGIIAEADSFFRVALKLEPKRPAYAYNNMGHIRRDMMQNVTVDSMYHLSNRANPKAPNSAAYLGIMAEGRGNQSLAKYWYNKAIKVDSSGVNAYVYKGFLELDRHNYISAEQELKKSIKLNPNFVDALICLSLLEIAKGKVDRANLLHRRAINISPTNSAFAYNSIGNLRRDQKRFPEAEKMYRITIQINNKYISAFNNLARIKELQNKLEEAIIFYNKALAINPKDLEARAGLKRIIRR</sequence>
<dbReference type="InterPro" id="IPR052943">
    <property type="entry name" value="TMTC_O-mannosyl-trnsfr"/>
</dbReference>
<accession>A0A6M5Y6S1</accession>
<organism evidence="3 4">
    <name type="scientific">Spirosoma taeanense</name>
    <dbReference type="NCBI Taxonomy" id="2735870"/>
    <lineage>
        <taxon>Bacteria</taxon>
        <taxon>Pseudomonadati</taxon>
        <taxon>Bacteroidota</taxon>
        <taxon>Cytophagia</taxon>
        <taxon>Cytophagales</taxon>
        <taxon>Cytophagaceae</taxon>
        <taxon>Spirosoma</taxon>
    </lineage>
</organism>
<keyword evidence="4" id="KW-1185">Reference proteome</keyword>
<keyword evidence="2" id="KW-1133">Transmembrane helix</keyword>
<reference evidence="3 4" key="1">
    <citation type="submission" date="2020-05" db="EMBL/GenBank/DDBJ databases">
        <title>Genome sequencing of Spirosoma sp. TS118.</title>
        <authorList>
            <person name="Lee J.-H."/>
            <person name="Jeong S."/>
            <person name="Zhao L."/>
            <person name="Jung J.-H."/>
            <person name="Kim M.-K."/>
            <person name="Lim S."/>
        </authorList>
    </citation>
    <scope>NUCLEOTIDE SEQUENCE [LARGE SCALE GENOMIC DNA]</scope>
    <source>
        <strain evidence="3 4">TS118</strain>
    </source>
</reference>
<protein>
    <submittedName>
        <fullName evidence="3">Tetratricopeptide repeat protein</fullName>
    </submittedName>
</protein>
<dbReference type="PROSITE" id="PS50005">
    <property type="entry name" value="TPR"/>
    <property type="match status" value="5"/>
</dbReference>
<name>A0A6M5Y6S1_9BACT</name>
<dbReference type="PANTHER" id="PTHR44809">
    <property type="match status" value="1"/>
</dbReference>
<dbReference type="PROSITE" id="PS50293">
    <property type="entry name" value="TPR_REGION"/>
    <property type="match status" value="1"/>
</dbReference>
<dbReference type="RefSeq" id="WP_171739931.1">
    <property type="nucleotide sequence ID" value="NZ_CP053435.1"/>
</dbReference>
<dbReference type="Pfam" id="PF13432">
    <property type="entry name" value="TPR_16"/>
    <property type="match status" value="1"/>
</dbReference>
<feature type="repeat" description="TPR" evidence="1">
    <location>
        <begin position="630"/>
        <end position="663"/>
    </location>
</feature>
<dbReference type="Pfam" id="PF13424">
    <property type="entry name" value="TPR_12"/>
    <property type="match status" value="1"/>
</dbReference>
<evidence type="ECO:0000256" key="2">
    <source>
        <dbReference type="SAM" id="Phobius"/>
    </source>
</evidence>
<dbReference type="AlphaFoldDB" id="A0A6M5Y6S1"/>
<dbReference type="KEGG" id="stae:HNV11_12235"/>
<evidence type="ECO:0000313" key="3">
    <source>
        <dbReference type="EMBL" id="QJW90087.1"/>
    </source>
</evidence>
<dbReference type="Proteomes" id="UP000502756">
    <property type="component" value="Chromosome"/>
</dbReference>
<dbReference type="InterPro" id="IPR019734">
    <property type="entry name" value="TPR_rpt"/>
</dbReference>
<feature type="transmembrane region" description="Helical" evidence="2">
    <location>
        <begin position="50"/>
        <end position="68"/>
    </location>
</feature>
<dbReference type="EMBL" id="CP053435">
    <property type="protein sequence ID" value="QJW90087.1"/>
    <property type="molecule type" value="Genomic_DNA"/>
</dbReference>
<dbReference type="Gene3D" id="1.25.40.10">
    <property type="entry name" value="Tetratricopeptide repeat domain"/>
    <property type="match status" value="3"/>
</dbReference>
<dbReference type="SMART" id="SM00028">
    <property type="entry name" value="TPR"/>
    <property type="match status" value="11"/>
</dbReference>
<feature type="repeat" description="TPR" evidence="1">
    <location>
        <begin position="527"/>
        <end position="560"/>
    </location>
</feature>
<feature type="repeat" description="TPR" evidence="1">
    <location>
        <begin position="390"/>
        <end position="423"/>
    </location>
</feature>
<evidence type="ECO:0000256" key="1">
    <source>
        <dbReference type="PROSITE-ProRule" id="PRU00339"/>
    </source>
</evidence>
<keyword evidence="2" id="KW-0812">Transmembrane</keyword>
<feature type="repeat" description="TPR" evidence="1">
    <location>
        <begin position="356"/>
        <end position="389"/>
    </location>
</feature>
<dbReference type="Pfam" id="PF13181">
    <property type="entry name" value="TPR_8"/>
    <property type="match status" value="1"/>
</dbReference>
<dbReference type="SUPFAM" id="SSF48452">
    <property type="entry name" value="TPR-like"/>
    <property type="match status" value="3"/>
</dbReference>
<keyword evidence="2" id="KW-0472">Membrane</keyword>
<evidence type="ECO:0000313" key="4">
    <source>
        <dbReference type="Proteomes" id="UP000502756"/>
    </source>
</evidence>
<dbReference type="PANTHER" id="PTHR44809:SF1">
    <property type="entry name" value="PROTEIN O-MANNOSYL-TRANSFERASE TMTC1"/>
    <property type="match status" value="1"/>
</dbReference>